<protein>
    <recommendedName>
        <fullName evidence="7">Flagellar basal body rod protein</fullName>
    </recommendedName>
</protein>
<gene>
    <name evidence="5" type="ORF">Dace_1812</name>
</gene>
<name>Q1K1P0_DESA6</name>
<feature type="compositionally biased region" description="Polar residues" evidence="2">
    <location>
        <begin position="28"/>
        <end position="43"/>
    </location>
</feature>
<evidence type="ECO:0000256" key="2">
    <source>
        <dbReference type="SAM" id="MobiDB-lite"/>
    </source>
</evidence>
<dbReference type="EMBL" id="AAEW02000005">
    <property type="protein sequence ID" value="EAT16348.1"/>
    <property type="molecule type" value="Genomic_DNA"/>
</dbReference>
<evidence type="ECO:0000259" key="4">
    <source>
        <dbReference type="Pfam" id="PF06429"/>
    </source>
</evidence>
<keyword evidence="6" id="KW-1185">Reference proteome</keyword>
<comment type="similarity">
    <text evidence="1">Belongs to the flagella basal body rod proteins family.</text>
</comment>
<dbReference type="Proteomes" id="UP000005695">
    <property type="component" value="Unassembled WGS sequence"/>
</dbReference>
<dbReference type="OrthoDB" id="9804559at2"/>
<organism evidence="5 6">
    <name type="scientific">Desulfuromonas acetoxidans (strain DSM 684 / 11070)</name>
    <dbReference type="NCBI Taxonomy" id="281689"/>
    <lineage>
        <taxon>Bacteria</taxon>
        <taxon>Pseudomonadati</taxon>
        <taxon>Thermodesulfobacteriota</taxon>
        <taxon>Desulfuromonadia</taxon>
        <taxon>Desulfuromonadales</taxon>
        <taxon>Desulfuromonadaceae</taxon>
        <taxon>Desulfuromonas</taxon>
    </lineage>
</organism>
<evidence type="ECO:0000259" key="3">
    <source>
        <dbReference type="Pfam" id="PF00460"/>
    </source>
</evidence>
<dbReference type="PANTHER" id="PTHR30033:SF1">
    <property type="entry name" value="FLAGELLAR HOOK-ASSOCIATED PROTEIN 1"/>
    <property type="match status" value="1"/>
</dbReference>
<comment type="caution">
    <text evidence="5">The sequence shown here is derived from an EMBL/GenBank/DDBJ whole genome shotgun (WGS) entry which is preliminary data.</text>
</comment>
<evidence type="ECO:0008006" key="7">
    <source>
        <dbReference type="Google" id="ProtNLM"/>
    </source>
</evidence>
<dbReference type="PANTHER" id="PTHR30033">
    <property type="entry name" value="FLAGELLAR HOOK-ASSOCIATED PROTEIN 1"/>
    <property type="match status" value="1"/>
</dbReference>
<dbReference type="GO" id="GO:0044780">
    <property type="term" value="P:bacterial-type flagellum assembly"/>
    <property type="evidence" value="ECO:0007669"/>
    <property type="project" value="InterPro"/>
</dbReference>
<dbReference type="GO" id="GO:0009424">
    <property type="term" value="C:bacterial-type flagellum hook"/>
    <property type="evidence" value="ECO:0007669"/>
    <property type="project" value="InterPro"/>
</dbReference>
<evidence type="ECO:0000313" key="6">
    <source>
        <dbReference type="Proteomes" id="UP000005695"/>
    </source>
</evidence>
<dbReference type="InterPro" id="IPR001444">
    <property type="entry name" value="Flag_bb_rod_N"/>
</dbReference>
<dbReference type="RefSeq" id="WP_005998929.1">
    <property type="nucleotide sequence ID" value="NZ_AAEW02000005.1"/>
</dbReference>
<evidence type="ECO:0000256" key="1">
    <source>
        <dbReference type="ARBA" id="ARBA00009677"/>
    </source>
</evidence>
<sequence length="111" mass="11766">MIDAMSSAMSGLQAQTLRLNSTANNVANSQTEGYAPSQVTLAENEQGGVRAQLQKPVNGTGDAQTAENQTSKVDLAKEMVDMMQTKQFYSANLKTVSVADSMSGDLLDTFA</sequence>
<feature type="domain" description="Flagellar basal-body/hook protein C-terminal" evidence="4">
    <location>
        <begin position="70"/>
        <end position="108"/>
    </location>
</feature>
<reference evidence="5" key="2">
    <citation type="submission" date="2006-05" db="EMBL/GenBank/DDBJ databases">
        <title>Sequencing of the draft genome and assembly of Desulfuromonas acetoxidans DSM 684.</title>
        <authorList>
            <consortium name="US DOE Joint Genome Institute (JGI-PGF)"/>
            <person name="Copeland A."/>
            <person name="Lucas S."/>
            <person name="Lapidus A."/>
            <person name="Barry K."/>
            <person name="Detter J.C."/>
            <person name="Glavina del Rio T."/>
            <person name="Hammon N."/>
            <person name="Israni S."/>
            <person name="Dalin E."/>
            <person name="Tice H."/>
            <person name="Bruce D."/>
            <person name="Pitluck S."/>
            <person name="Richardson P."/>
        </authorList>
    </citation>
    <scope>NUCLEOTIDE SEQUENCE [LARGE SCALE GENOMIC DNA]</scope>
    <source>
        <strain evidence="5">DSM 684</strain>
    </source>
</reference>
<evidence type="ECO:0000313" key="5">
    <source>
        <dbReference type="EMBL" id="EAT16348.1"/>
    </source>
</evidence>
<dbReference type="InterPro" id="IPR002371">
    <property type="entry name" value="FlgK"/>
</dbReference>
<dbReference type="GO" id="GO:0005198">
    <property type="term" value="F:structural molecule activity"/>
    <property type="evidence" value="ECO:0007669"/>
    <property type="project" value="InterPro"/>
</dbReference>
<dbReference type="InterPro" id="IPR010930">
    <property type="entry name" value="Flg_bb/hook_C_dom"/>
</dbReference>
<dbReference type="AlphaFoldDB" id="Q1K1P0"/>
<feature type="domain" description="Flagellar basal body rod protein N-terminal" evidence="3">
    <location>
        <begin position="6"/>
        <end position="34"/>
    </location>
</feature>
<accession>Q1K1P0</accession>
<feature type="region of interest" description="Disordered" evidence="2">
    <location>
        <begin position="28"/>
        <end position="49"/>
    </location>
</feature>
<reference evidence="5" key="1">
    <citation type="submission" date="2006-05" db="EMBL/GenBank/DDBJ databases">
        <title>Annotation of the draft genome assembly of Desulfuromonas acetoxidans DSM 684.</title>
        <authorList>
            <consortium name="US DOE Joint Genome Institute (JGI-ORNL)"/>
            <person name="Larimer F."/>
            <person name="Land M."/>
            <person name="Hauser L."/>
        </authorList>
    </citation>
    <scope>NUCLEOTIDE SEQUENCE [LARGE SCALE GENOMIC DNA]</scope>
    <source>
        <strain evidence="5">DSM 684</strain>
    </source>
</reference>
<dbReference type="Pfam" id="PF06429">
    <property type="entry name" value="Flg_bbr_C"/>
    <property type="match status" value="1"/>
</dbReference>
<dbReference type="Pfam" id="PF00460">
    <property type="entry name" value="Flg_bb_rod"/>
    <property type="match status" value="1"/>
</dbReference>
<proteinExistence type="inferred from homology"/>